<gene>
    <name evidence="2" type="ORF">PHJA_002410700</name>
</gene>
<organism evidence="2 3">
    <name type="scientific">Phtheirospermum japonicum</name>
    <dbReference type="NCBI Taxonomy" id="374723"/>
    <lineage>
        <taxon>Eukaryota</taxon>
        <taxon>Viridiplantae</taxon>
        <taxon>Streptophyta</taxon>
        <taxon>Embryophyta</taxon>
        <taxon>Tracheophyta</taxon>
        <taxon>Spermatophyta</taxon>
        <taxon>Magnoliopsida</taxon>
        <taxon>eudicotyledons</taxon>
        <taxon>Gunneridae</taxon>
        <taxon>Pentapetalae</taxon>
        <taxon>asterids</taxon>
        <taxon>lamiids</taxon>
        <taxon>Lamiales</taxon>
        <taxon>Orobanchaceae</taxon>
        <taxon>Orobanchaceae incertae sedis</taxon>
        <taxon>Phtheirospermum</taxon>
    </lineage>
</organism>
<evidence type="ECO:0000256" key="1">
    <source>
        <dbReference type="SAM" id="MobiDB-lite"/>
    </source>
</evidence>
<reference evidence="2" key="1">
    <citation type="submission" date="2020-07" db="EMBL/GenBank/DDBJ databases">
        <title>Ethylene signaling mediates host invasion by parasitic plants.</title>
        <authorList>
            <person name="Yoshida S."/>
        </authorList>
    </citation>
    <scope>NUCLEOTIDE SEQUENCE</scope>
    <source>
        <strain evidence="2">Okayama</strain>
    </source>
</reference>
<proteinExistence type="predicted"/>
<dbReference type="Proteomes" id="UP000653305">
    <property type="component" value="Unassembled WGS sequence"/>
</dbReference>
<keyword evidence="3" id="KW-1185">Reference proteome</keyword>
<feature type="region of interest" description="Disordered" evidence="1">
    <location>
        <begin position="9"/>
        <end position="32"/>
    </location>
</feature>
<accession>A0A830CQ53</accession>
<comment type="caution">
    <text evidence="2">The sequence shown here is derived from an EMBL/GenBank/DDBJ whole genome shotgun (WGS) entry which is preliminary data.</text>
</comment>
<evidence type="ECO:0000313" key="3">
    <source>
        <dbReference type="Proteomes" id="UP000653305"/>
    </source>
</evidence>
<protein>
    <submittedName>
        <fullName evidence="2">Uncharacterized protein</fullName>
    </submittedName>
</protein>
<name>A0A830CQ53_9LAMI</name>
<dbReference type="AlphaFoldDB" id="A0A830CQ53"/>
<sequence>MFLTIKLRHGPNTRPKIKIENDPIGPSQARRGRPRVIELLGIPVSTSILHH</sequence>
<dbReference type="EMBL" id="BMAC01000763">
    <property type="protein sequence ID" value="GFQ02668.1"/>
    <property type="molecule type" value="Genomic_DNA"/>
</dbReference>
<evidence type="ECO:0000313" key="2">
    <source>
        <dbReference type="EMBL" id="GFQ02668.1"/>
    </source>
</evidence>